<protein>
    <recommendedName>
        <fullName evidence="1">F-box domain-containing protein</fullName>
    </recommendedName>
</protein>
<dbReference type="PANTHER" id="PTHR35545:SF36">
    <property type="entry name" value="F-BOX DOMAIN-CONTAINING PROTEIN"/>
    <property type="match status" value="1"/>
</dbReference>
<feature type="domain" description="F-box" evidence="1">
    <location>
        <begin position="22"/>
        <end position="59"/>
    </location>
</feature>
<sequence length="299" mass="32677">MAKQKLRRLVRGPRRAAGEDRLSALPDELIGLIVGRLDTRTALSTAVLARRWARIPRDLPALDFRVSDILPLEYDQGVALRQDLPPDTAMAGMLDGFLAGCEMGSTRALADGVTSFLAADCDGDARRRVKTLRLEFFPTDHGGCIERVAASTPVAVYERLFSDLTRLQVLHLISCSCTADLHHLVVDAPGSAMRELVVEECAFSRITVRALPMLARLACIGTTVVLRLDSVPNLTQVNLTFWGSKKPSNFLGKAPAATTSLVLRFTGPSRWVVPIHLTTPFLGLKRLLVADLPSNWDVS</sequence>
<dbReference type="AlphaFoldDB" id="A0A9R1RK87"/>
<dbReference type="Pfam" id="PF00646">
    <property type="entry name" value="F-box"/>
    <property type="match status" value="1"/>
</dbReference>
<dbReference type="PANTHER" id="PTHR35545">
    <property type="entry name" value="F-BOX DOMAIN-CONTAINING PROTEIN"/>
    <property type="match status" value="1"/>
</dbReference>
<accession>A0A9R1RK87</accession>
<dbReference type="InterPro" id="IPR001810">
    <property type="entry name" value="F-box_dom"/>
</dbReference>
<gene>
    <name evidence="2" type="ORF">TRITD_2Bv1G076800</name>
</gene>
<reference evidence="2 3" key="1">
    <citation type="submission" date="2017-09" db="EMBL/GenBank/DDBJ databases">
        <authorList>
            <consortium name="International Durum Wheat Genome Sequencing Consortium (IDWGSC)"/>
            <person name="Milanesi L."/>
        </authorList>
    </citation>
    <scope>NUCLEOTIDE SEQUENCE [LARGE SCALE GENOMIC DNA]</scope>
    <source>
        <strain evidence="3">cv. Svevo</strain>
    </source>
</reference>
<dbReference type="OMA" id="ANDVACI"/>
<evidence type="ECO:0000313" key="3">
    <source>
        <dbReference type="Proteomes" id="UP000324705"/>
    </source>
</evidence>
<dbReference type="InterPro" id="IPR036047">
    <property type="entry name" value="F-box-like_dom_sf"/>
</dbReference>
<dbReference type="Proteomes" id="UP000324705">
    <property type="component" value="Chromosome 2B"/>
</dbReference>
<proteinExistence type="predicted"/>
<organism evidence="2 3">
    <name type="scientific">Triticum turgidum subsp. durum</name>
    <name type="common">Durum wheat</name>
    <name type="synonym">Triticum durum</name>
    <dbReference type="NCBI Taxonomy" id="4567"/>
    <lineage>
        <taxon>Eukaryota</taxon>
        <taxon>Viridiplantae</taxon>
        <taxon>Streptophyta</taxon>
        <taxon>Embryophyta</taxon>
        <taxon>Tracheophyta</taxon>
        <taxon>Spermatophyta</taxon>
        <taxon>Magnoliopsida</taxon>
        <taxon>Liliopsida</taxon>
        <taxon>Poales</taxon>
        <taxon>Poaceae</taxon>
        <taxon>BOP clade</taxon>
        <taxon>Pooideae</taxon>
        <taxon>Triticodae</taxon>
        <taxon>Triticeae</taxon>
        <taxon>Triticinae</taxon>
        <taxon>Triticum</taxon>
    </lineage>
</organism>
<dbReference type="Gramene" id="TRITD2Bv1G076800.1">
    <property type="protein sequence ID" value="TRITD2Bv1G076800.1"/>
    <property type="gene ID" value="TRITD2Bv1G076800"/>
</dbReference>
<dbReference type="SUPFAM" id="SSF81383">
    <property type="entry name" value="F-box domain"/>
    <property type="match status" value="1"/>
</dbReference>
<name>A0A9R1RK87_TRITD</name>
<keyword evidence="3" id="KW-1185">Reference proteome</keyword>
<evidence type="ECO:0000313" key="2">
    <source>
        <dbReference type="EMBL" id="VAH44356.1"/>
    </source>
</evidence>
<evidence type="ECO:0000259" key="1">
    <source>
        <dbReference type="Pfam" id="PF00646"/>
    </source>
</evidence>
<dbReference type="EMBL" id="LT934114">
    <property type="protein sequence ID" value="VAH44356.1"/>
    <property type="molecule type" value="Genomic_DNA"/>
</dbReference>